<feature type="region of interest" description="Disordered" evidence="1">
    <location>
        <begin position="314"/>
        <end position="359"/>
    </location>
</feature>
<feature type="region of interest" description="Disordered" evidence="1">
    <location>
        <begin position="94"/>
        <end position="202"/>
    </location>
</feature>
<dbReference type="OrthoDB" id="5426191at2759"/>
<feature type="compositionally biased region" description="Polar residues" evidence="1">
    <location>
        <begin position="140"/>
        <end position="153"/>
    </location>
</feature>
<gene>
    <name evidence="2" type="ORF">CC86DRAFT_128042</name>
</gene>
<evidence type="ECO:0008006" key="4">
    <source>
        <dbReference type="Google" id="ProtNLM"/>
    </source>
</evidence>
<dbReference type="EMBL" id="MU006243">
    <property type="protein sequence ID" value="KAF2819772.1"/>
    <property type="molecule type" value="Genomic_DNA"/>
</dbReference>
<reference evidence="2" key="1">
    <citation type="journal article" date="2020" name="Stud. Mycol.">
        <title>101 Dothideomycetes genomes: a test case for predicting lifestyles and emergence of pathogens.</title>
        <authorList>
            <person name="Haridas S."/>
            <person name="Albert R."/>
            <person name="Binder M."/>
            <person name="Bloem J."/>
            <person name="Labutti K."/>
            <person name="Salamov A."/>
            <person name="Andreopoulos B."/>
            <person name="Baker S."/>
            <person name="Barry K."/>
            <person name="Bills G."/>
            <person name="Bluhm B."/>
            <person name="Cannon C."/>
            <person name="Castanera R."/>
            <person name="Culley D."/>
            <person name="Daum C."/>
            <person name="Ezra D."/>
            <person name="Gonzalez J."/>
            <person name="Henrissat B."/>
            <person name="Kuo A."/>
            <person name="Liang C."/>
            <person name="Lipzen A."/>
            <person name="Lutzoni F."/>
            <person name="Magnuson J."/>
            <person name="Mondo S."/>
            <person name="Nolan M."/>
            <person name="Ohm R."/>
            <person name="Pangilinan J."/>
            <person name="Park H.-J."/>
            <person name="Ramirez L."/>
            <person name="Alfaro M."/>
            <person name="Sun H."/>
            <person name="Tritt A."/>
            <person name="Yoshinaga Y."/>
            <person name="Zwiers L.-H."/>
            <person name="Turgeon B."/>
            <person name="Goodwin S."/>
            <person name="Spatafora J."/>
            <person name="Crous P."/>
            <person name="Grigoriev I."/>
        </authorList>
    </citation>
    <scope>NUCLEOTIDE SEQUENCE</scope>
    <source>
        <strain evidence="2">CBS 113818</strain>
    </source>
</reference>
<keyword evidence="3" id="KW-1185">Reference proteome</keyword>
<proteinExistence type="predicted"/>
<sequence length="540" mass="58880">MSTQAIEARSLSSLTALASNPPAYPRNPTHVRHEPLVLYIARVPGSKDVFLSPMKPREKVVTAEDITSSLYFLHVEQPEDANLVAPPEFQDLDYAGQRQPTSNAPPMPAVQRKAVAGAPTGPPTRKPLSGTLEPIKDFGNRQNVVARNYSTRPETLAPNYNPPQPLAPSQYQGENQRLAPSPRRSPERSRQTGTSLTLIRRDPASGAQWNVARIEDPPVLEVSSSTFNDMGAKRSVGAPMYIDITNPGYSKFLHSDETGRPPLPSRPSDLSERSFQTGGAPSLAQVPISYMAGQSSDPQNTFRRRLWMEGSQYVNGGFGHRKNNSNDYNSRRPDSRGSYDARAERASVDARSAPPPAFLTNEKQTYSTIQVSDRQTSFRGYVFTSPWNGRCEFITGAGGGSLKCRHIVPGLQGAPPAAALVSELRFNLPSGSASSTPRGEETSKRSSFFHRGRHSRNGSSVSINRDDVEGARTSMDRLDLSLGQEFAGGGFGGKQAKLGKIILEDEGLKMMDLLVATNLALWWRAYEKASAPSRGDRGSV</sequence>
<feature type="region of interest" description="Disordered" evidence="1">
    <location>
        <begin position="429"/>
        <end position="464"/>
    </location>
</feature>
<name>A0A6A6ZF77_9PLEO</name>
<evidence type="ECO:0000313" key="2">
    <source>
        <dbReference type="EMBL" id="KAF2819772.1"/>
    </source>
</evidence>
<accession>A0A6A6ZF77</accession>
<dbReference type="Proteomes" id="UP000799424">
    <property type="component" value="Unassembled WGS sequence"/>
</dbReference>
<feature type="compositionally biased region" description="Basic residues" evidence="1">
    <location>
        <begin position="447"/>
        <end position="456"/>
    </location>
</feature>
<organism evidence="2 3">
    <name type="scientific">Ophiobolus disseminans</name>
    <dbReference type="NCBI Taxonomy" id="1469910"/>
    <lineage>
        <taxon>Eukaryota</taxon>
        <taxon>Fungi</taxon>
        <taxon>Dikarya</taxon>
        <taxon>Ascomycota</taxon>
        <taxon>Pezizomycotina</taxon>
        <taxon>Dothideomycetes</taxon>
        <taxon>Pleosporomycetidae</taxon>
        <taxon>Pleosporales</taxon>
        <taxon>Pleosporineae</taxon>
        <taxon>Phaeosphaeriaceae</taxon>
        <taxon>Ophiobolus</taxon>
    </lineage>
</organism>
<feature type="compositionally biased region" description="Basic and acidic residues" evidence="1">
    <location>
        <begin position="329"/>
        <end position="348"/>
    </location>
</feature>
<feature type="region of interest" description="Disordered" evidence="1">
    <location>
        <begin position="252"/>
        <end position="280"/>
    </location>
</feature>
<evidence type="ECO:0000256" key="1">
    <source>
        <dbReference type="SAM" id="MobiDB-lite"/>
    </source>
</evidence>
<evidence type="ECO:0000313" key="3">
    <source>
        <dbReference type="Proteomes" id="UP000799424"/>
    </source>
</evidence>
<protein>
    <recommendedName>
        <fullName evidence="4">Oxidoreductase-like protein</fullName>
    </recommendedName>
</protein>
<dbReference type="AlphaFoldDB" id="A0A6A6ZF77"/>